<reference evidence="1 2" key="1">
    <citation type="submission" date="2018-03" db="EMBL/GenBank/DDBJ databases">
        <title>Diversity of phytobeneficial traits revealed by whole-genome analysis of worldwide-isolated phenazine-producing Pseudomonas spp.</title>
        <authorList>
            <person name="Biessy A."/>
            <person name="Novinscak A."/>
            <person name="Blom J."/>
            <person name="Leger G."/>
            <person name="Thomashow L.S."/>
            <person name="Cazorla F.M."/>
            <person name="Josic D."/>
            <person name="Filion M."/>
        </authorList>
    </citation>
    <scope>NUCLEOTIDE SEQUENCE [LARGE SCALE GENOMIC DNA]</scope>
    <source>
        <strain evidence="1 2">B25</strain>
    </source>
</reference>
<evidence type="ECO:0000313" key="1">
    <source>
        <dbReference type="EMBL" id="AZE50121.1"/>
    </source>
</evidence>
<name>A0A3G7TT99_9PSED</name>
<dbReference type="AlphaFoldDB" id="A0A3G7TT99"/>
<proteinExistence type="predicted"/>
<protein>
    <submittedName>
        <fullName evidence="1">Uncharacterized protein</fullName>
    </submittedName>
</protein>
<dbReference type="Proteomes" id="UP000268048">
    <property type="component" value="Chromosome"/>
</dbReference>
<dbReference type="EMBL" id="CP027753">
    <property type="protein sequence ID" value="AZE50121.1"/>
    <property type="molecule type" value="Genomic_DNA"/>
</dbReference>
<evidence type="ECO:0000313" key="2">
    <source>
        <dbReference type="Proteomes" id="UP000268048"/>
    </source>
</evidence>
<accession>A0A3G7TT99</accession>
<sequence>MSAFKVSLSRCSLRSLHPPHTTRQRRLPPNFKRAIQRYYFKYLKNTNLEHFLYN</sequence>
<organism evidence="1 2">
    <name type="scientific">Pseudomonas chlororaphis</name>
    <dbReference type="NCBI Taxonomy" id="587753"/>
    <lineage>
        <taxon>Bacteria</taxon>
        <taxon>Pseudomonadati</taxon>
        <taxon>Pseudomonadota</taxon>
        <taxon>Gammaproteobacteria</taxon>
        <taxon>Pseudomonadales</taxon>
        <taxon>Pseudomonadaceae</taxon>
        <taxon>Pseudomonas</taxon>
    </lineage>
</organism>
<gene>
    <name evidence="1" type="ORF">C4K04_4462</name>
</gene>